<evidence type="ECO:0000313" key="1">
    <source>
        <dbReference type="EMBL" id="KKW35292.1"/>
    </source>
</evidence>
<organism evidence="1 2">
    <name type="scientific">Candidatus Giovannonibacteria bacterium GW2011_GWA2_53_7</name>
    <dbReference type="NCBI Taxonomy" id="1618650"/>
    <lineage>
        <taxon>Bacteria</taxon>
        <taxon>Candidatus Giovannoniibacteriota</taxon>
    </lineage>
</organism>
<protein>
    <submittedName>
        <fullName evidence="1">Uncharacterized protein</fullName>
    </submittedName>
</protein>
<accession>A0A0G2A357</accession>
<gene>
    <name evidence="1" type="ORF">UY81_C0046G0005</name>
</gene>
<comment type="caution">
    <text evidence="1">The sequence shown here is derived from an EMBL/GenBank/DDBJ whole genome shotgun (WGS) entry which is preliminary data.</text>
</comment>
<reference evidence="1 2" key="1">
    <citation type="journal article" date="2015" name="Nature">
        <title>rRNA introns, odd ribosomes, and small enigmatic genomes across a large radiation of phyla.</title>
        <authorList>
            <person name="Brown C.T."/>
            <person name="Hug L.A."/>
            <person name="Thomas B.C."/>
            <person name="Sharon I."/>
            <person name="Castelle C.J."/>
            <person name="Singh A."/>
            <person name="Wilkins M.J."/>
            <person name="Williams K.H."/>
            <person name="Banfield J.F."/>
        </authorList>
    </citation>
    <scope>NUCLEOTIDE SEQUENCE [LARGE SCALE GENOMIC DNA]</scope>
</reference>
<evidence type="ECO:0000313" key="2">
    <source>
        <dbReference type="Proteomes" id="UP000034290"/>
    </source>
</evidence>
<dbReference type="AlphaFoldDB" id="A0A0G2A357"/>
<sequence>MSRSHRFIMFSLALSVLGLVIREYTQVPKETLLPVAEPSTPRNEPIPTETDQAWAKEHFSDNWDAIERSYPIASVRLQFAHVMNRVRSGNMVLNISIAQNAASANVNC</sequence>
<dbReference type="EMBL" id="LCRM01000046">
    <property type="protein sequence ID" value="KKW35292.1"/>
    <property type="molecule type" value="Genomic_DNA"/>
</dbReference>
<proteinExistence type="predicted"/>
<name>A0A0G2A357_9BACT</name>
<dbReference type="Proteomes" id="UP000034290">
    <property type="component" value="Unassembled WGS sequence"/>
</dbReference>